<comment type="caution">
    <text evidence="1">The sequence shown here is derived from an EMBL/GenBank/DDBJ whole genome shotgun (WGS) entry which is preliminary data.</text>
</comment>
<dbReference type="PANTHER" id="PTHR47926">
    <property type="entry name" value="PENTATRICOPEPTIDE REPEAT-CONTAINING PROTEIN"/>
    <property type="match status" value="1"/>
</dbReference>
<dbReference type="GO" id="GO:0003723">
    <property type="term" value="F:RNA binding"/>
    <property type="evidence" value="ECO:0007669"/>
    <property type="project" value="InterPro"/>
</dbReference>
<evidence type="ECO:0000313" key="1">
    <source>
        <dbReference type="EMBL" id="KAF5733316.1"/>
    </source>
</evidence>
<dbReference type="InterPro" id="IPR046960">
    <property type="entry name" value="PPR_At4g14850-like_plant"/>
</dbReference>
<keyword evidence="2" id="KW-1185">Reference proteome</keyword>
<accession>A0A7J7CH07</accession>
<protein>
    <submittedName>
        <fullName evidence="1">Pentatricopeptide repeat superfamily protein</fullName>
    </submittedName>
</protein>
<proteinExistence type="predicted"/>
<dbReference type="GO" id="GO:0009451">
    <property type="term" value="P:RNA modification"/>
    <property type="evidence" value="ECO:0007669"/>
    <property type="project" value="InterPro"/>
</dbReference>
<sequence>MGERLARQLLKLQPVSTSPYVLLSNLYASDDIWDGVTEARKMLKVSGLKKEPGHSLIEGKFPASSSEQVQNNVLSSDRVVFSNKYILFGEGNVIRVFYEVVWCCCGASGNGIP</sequence>
<dbReference type="EMBL" id="JAAARO010000017">
    <property type="protein sequence ID" value="KAF5733316.1"/>
    <property type="molecule type" value="Genomic_DNA"/>
</dbReference>
<name>A0A7J7CH07_TRIWF</name>
<dbReference type="PANTHER" id="PTHR47926:SF452">
    <property type="entry name" value="PENTATRICOPEPTIDE REPEAT-CONTAINING PROTEIN"/>
    <property type="match status" value="1"/>
</dbReference>
<dbReference type="Pfam" id="PF20431">
    <property type="entry name" value="E_motif"/>
    <property type="match status" value="1"/>
</dbReference>
<dbReference type="Proteomes" id="UP000593562">
    <property type="component" value="Unassembled WGS sequence"/>
</dbReference>
<gene>
    <name evidence="1" type="ORF">HS088_TW17G00858</name>
</gene>
<dbReference type="AlphaFoldDB" id="A0A7J7CH07"/>
<organism evidence="1 2">
    <name type="scientific">Tripterygium wilfordii</name>
    <name type="common">Thunder God vine</name>
    <dbReference type="NCBI Taxonomy" id="458696"/>
    <lineage>
        <taxon>Eukaryota</taxon>
        <taxon>Viridiplantae</taxon>
        <taxon>Streptophyta</taxon>
        <taxon>Embryophyta</taxon>
        <taxon>Tracheophyta</taxon>
        <taxon>Spermatophyta</taxon>
        <taxon>Magnoliopsida</taxon>
        <taxon>eudicotyledons</taxon>
        <taxon>Gunneridae</taxon>
        <taxon>Pentapetalae</taxon>
        <taxon>rosids</taxon>
        <taxon>fabids</taxon>
        <taxon>Celastrales</taxon>
        <taxon>Celastraceae</taxon>
        <taxon>Tripterygium</taxon>
    </lineage>
</organism>
<evidence type="ECO:0000313" key="2">
    <source>
        <dbReference type="Proteomes" id="UP000593562"/>
    </source>
</evidence>
<dbReference type="InParanoid" id="A0A7J7CH07"/>
<dbReference type="InterPro" id="IPR046848">
    <property type="entry name" value="E_motif"/>
</dbReference>
<reference evidence="1 2" key="1">
    <citation type="journal article" date="2020" name="Nat. Commun.">
        <title>Genome of Tripterygium wilfordii and identification of cytochrome P450 involved in triptolide biosynthesis.</title>
        <authorList>
            <person name="Tu L."/>
            <person name="Su P."/>
            <person name="Zhang Z."/>
            <person name="Gao L."/>
            <person name="Wang J."/>
            <person name="Hu T."/>
            <person name="Zhou J."/>
            <person name="Zhang Y."/>
            <person name="Zhao Y."/>
            <person name="Liu Y."/>
            <person name="Song Y."/>
            <person name="Tong Y."/>
            <person name="Lu Y."/>
            <person name="Yang J."/>
            <person name="Xu C."/>
            <person name="Jia M."/>
            <person name="Peters R.J."/>
            <person name="Huang L."/>
            <person name="Gao W."/>
        </authorList>
    </citation>
    <scope>NUCLEOTIDE SEQUENCE [LARGE SCALE GENOMIC DNA]</scope>
    <source>
        <strain evidence="2">cv. XIE 37</strain>
        <tissue evidence="1">Leaf</tissue>
    </source>
</reference>